<dbReference type="Proteomes" id="UP000038040">
    <property type="component" value="Unplaced"/>
</dbReference>
<evidence type="ECO:0000313" key="2">
    <source>
        <dbReference type="Proteomes" id="UP000038040"/>
    </source>
</evidence>
<reference evidence="1 3" key="2">
    <citation type="submission" date="2018-11" db="EMBL/GenBank/DDBJ databases">
        <authorList>
            <consortium name="Pathogen Informatics"/>
        </authorList>
    </citation>
    <scope>NUCLEOTIDE SEQUENCE [LARGE SCALE GENOMIC DNA]</scope>
</reference>
<gene>
    <name evidence="1" type="ORF">DME_LOCUS9231</name>
</gene>
<proteinExistence type="predicted"/>
<dbReference type="AlphaFoldDB" id="A0A0N4UDL7"/>
<evidence type="ECO:0000313" key="4">
    <source>
        <dbReference type="WBParaSite" id="DME_0000543201-mRNA-1"/>
    </source>
</evidence>
<name>A0A0N4UDL7_DRAME</name>
<reference evidence="4" key="1">
    <citation type="submission" date="2017-02" db="UniProtKB">
        <authorList>
            <consortium name="WormBaseParasite"/>
        </authorList>
    </citation>
    <scope>IDENTIFICATION</scope>
</reference>
<accession>A0A0N4UDL7</accession>
<dbReference type="WBParaSite" id="DME_0000543201-mRNA-1">
    <property type="protein sequence ID" value="DME_0000543201-mRNA-1"/>
    <property type="gene ID" value="DME_0000543201"/>
</dbReference>
<keyword evidence="3" id="KW-1185">Reference proteome</keyword>
<organism evidence="2 4">
    <name type="scientific">Dracunculus medinensis</name>
    <name type="common">Guinea worm</name>
    <dbReference type="NCBI Taxonomy" id="318479"/>
    <lineage>
        <taxon>Eukaryota</taxon>
        <taxon>Metazoa</taxon>
        <taxon>Ecdysozoa</taxon>
        <taxon>Nematoda</taxon>
        <taxon>Chromadorea</taxon>
        <taxon>Rhabditida</taxon>
        <taxon>Spirurina</taxon>
        <taxon>Dracunculoidea</taxon>
        <taxon>Dracunculidae</taxon>
        <taxon>Dracunculus</taxon>
    </lineage>
</organism>
<evidence type="ECO:0000313" key="3">
    <source>
        <dbReference type="Proteomes" id="UP000274756"/>
    </source>
</evidence>
<sequence>MAMAAEFSPSLLSTLVKIRIGVNNRVLLSVGKKIQIVSISDNFLQNLSDPTLREAGTTRNGMVMLYCKEKKSEYRI</sequence>
<dbReference type="EMBL" id="UYYG01001178">
    <property type="protein sequence ID" value="VDN59258.1"/>
    <property type="molecule type" value="Genomic_DNA"/>
</dbReference>
<dbReference type="Proteomes" id="UP000274756">
    <property type="component" value="Unassembled WGS sequence"/>
</dbReference>
<protein>
    <submittedName>
        <fullName evidence="4">Sm domain-containing protein</fullName>
    </submittedName>
</protein>
<evidence type="ECO:0000313" key="1">
    <source>
        <dbReference type="EMBL" id="VDN59258.1"/>
    </source>
</evidence>